<comment type="caution">
    <text evidence="7">The sequence shown here is derived from an EMBL/GenBank/DDBJ whole genome shotgun (WGS) entry which is preliminary data.</text>
</comment>
<sequence>MDNHENISVETIARLFNTVAFEDRKVKISQKTLELVAEYIRLFTSEAIVRSNEERLEERRRDNGRYQVDLDEQVDTRQQDAVLDTLSAYILGIDLEHLIRVQDPVRVQSELDLAHKVDGVLAKLLNKIVSLSIPDTVLSSDGTFCFQSTVHHALHHFFAQVVLVLFEQDHGVVIAVSNVTQNGRGQAGLVNVVLGVLQRLAQSRDRNSNIGGPDLDVVVDRLFTIINARP</sequence>
<protein>
    <submittedName>
        <fullName evidence="7">Uncharacterized protein</fullName>
    </submittedName>
</protein>
<proteinExistence type="inferred from homology"/>
<dbReference type="RefSeq" id="XP_046064090.1">
    <property type="nucleotide sequence ID" value="XM_046201914.1"/>
</dbReference>
<gene>
    <name evidence="7" type="ORF">OGAPHI_001180</name>
</gene>
<dbReference type="EMBL" id="JAEUBE010000087">
    <property type="protein sequence ID" value="KAH3670665.1"/>
    <property type="molecule type" value="Genomic_DNA"/>
</dbReference>
<organism evidence="7 8">
    <name type="scientific">Ogataea philodendri</name>
    <dbReference type="NCBI Taxonomy" id="1378263"/>
    <lineage>
        <taxon>Eukaryota</taxon>
        <taxon>Fungi</taxon>
        <taxon>Dikarya</taxon>
        <taxon>Ascomycota</taxon>
        <taxon>Saccharomycotina</taxon>
        <taxon>Pichiomycetes</taxon>
        <taxon>Pichiales</taxon>
        <taxon>Pichiaceae</taxon>
        <taxon>Ogataea</taxon>
    </lineage>
</organism>
<evidence type="ECO:0000313" key="7">
    <source>
        <dbReference type="EMBL" id="KAH3670665.1"/>
    </source>
</evidence>
<dbReference type="GO" id="GO:0071821">
    <property type="term" value="C:FANCM-MHF complex"/>
    <property type="evidence" value="ECO:0007669"/>
    <property type="project" value="TreeGrafter"/>
</dbReference>
<keyword evidence="4" id="KW-0238">DNA-binding</keyword>
<dbReference type="GO" id="GO:0000712">
    <property type="term" value="P:resolution of meiotic recombination intermediates"/>
    <property type="evidence" value="ECO:0007669"/>
    <property type="project" value="TreeGrafter"/>
</dbReference>
<evidence type="ECO:0000256" key="1">
    <source>
        <dbReference type="ARBA" id="ARBA00004123"/>
    </source>
</evidence>
<dbReference type="GO" id="GO:0046982">
    <property type="term" value="F:protein heterodimerization activity"/>
    <property type="evidence" value="ECO:0007669"/>
    <property type="project" value="InterPro"/>
</dbReference>
<evidence type="ECO:0000256" key="2">
    <source>
        <dbReference type="ARBA" id="ARBA00009359"/>
    </source>
</evidence>
<evidence type="ECO:0000256" key="5">
    <source>
        <dbReference type="ARBA" id="ARBA00023204"/>
    </source>
</evidence>
<dbReference type="PANTHER" id="PTHR28680:SF1">
    <property type="entry name" value="CENTROMERE PROTEIN X"/>
    <property type="match status" value="1"/>
</dbReference>
<evidence type="ECO:0000256" key="4">
    <source>
        <dbReference type="ARBA" id="ARBA00023125"/>
    </source>
</evidence>
<keyword evidence="6" id="KW-0539">Nucleus</keyword>
<reference evidence="7" key="2">
    <citation type="submission" date="2021-01" db="EMBL/GenBank/DDBJ databases">
        <authorList>
            <person name="Schikora-Tamarit M.A."/>
        </authorList>
    </citation>
    <scope>NUCLEOTIDE SEQUENCE</scope>
    <source>
        <strain evidence="7">CBS6075</strain>
    </source>
</reference>
<dbReference type="InterPro" id="IPR018552">
    <property type="entry name" value="CENP-X"/>
</dbReference>
<comment type="similarity">
    <text evidence="2">Belongs to the CENP-X/MHF2 family.</text>
</comment>
<dbReference type="PANTHER" id="PTHR28680">
    <property type="entry name" value="CENTROMERE PROTEIN X"/>
    <property type="match status" value="1"/>
</dbReference>
<dbReference type="GO" id="GO:0031297">
    <property type="term" value="P:replication fork processing"/>
    <property type="evidence" value="ECO:0007669"/>
    <property type="project" value="TreeGrafter"/>
</dbReference>
<dbReference type="AlphaFoldDB" id="A0A9P8PFG9"/>
<dbReference type="GeneID" id="70233148"/>
<accession>A0A9P8PFG9</accession>
<evidence type="ECO:0000256" key="3">
    <source>
        <dbReference type="ARBA" id="ARBA00022763"/>
    </source>
</evidence>
<evidence type="ECO:0000313" key="8">
    <source>
        <dbReference type="Proteomes" id="UP000769157"/>
    </source>
</evidence>
<dbReference type="Proteomes" id="UP000769157">
    <property type="component" value="Unassembled WGS sequence"/>
</dbReference>
<comment type="subcellular location">
    <subcellularLocation>
        <location evidence="1">Nucleus</location>
    </subcellularLocation>
</comment>
<reference evidence="7" key="1">
    <citation type="journal article" date="2021" name="Open Biol.">
        <title>Shared evolutionary footprints suggest mitochondrial oxidative damage underlies multiple complex I losses in fungi.</title>
        <authorList>
            <person name="Schikora-Tamarit M.A."/>
            <person name="Marcet-Houben M."/>
            <person name="Nosek J."/>
            <person name="Gabaldon T."/>
        </authorList>
    </citation>
    <scope>NUCLEOTIDE SEQUENCE</scope>
    <source>
        <strain evidence="7">CBS6075</strain>
    </source>
</reference>
<dbReference type="InterPro" id="IPR009072">
    <property type="entry name" value="Histone-fold"/>
</dbReference>
<keyword evidence="3" id="KW-0227">DNA damage</keyword>
<keyword evidence="8" id="KW-1185">Reference proteome</keyword>
<name>A0A9P8PFG9_9ASCO</name>
<evidence type="ECO:0000256" key="6">
    <source>
        <dbReference type="ARBA" id="ARBA00023242"/>
    </source>
</evidence>
<dbReference type="Gene3D" id="1.10.20.10">
    <property type="entry name" value="Histone, subunit A"/>
    <property type="match status" value="1"/>
</dbReference>
<dbReference type="GO" id="GO:0051382">
    <property type="term" value="P:kinetochore assembly"/>
    <property type="evidence" value="ECO:0007669"/>
    <property type="project" value="InterPro"/>
</dbReference>
<dbReference type="GO" id="GO:0006281">
    <property type="term" value="P:DNA repair"/>
    <property type="evidence" value="ECO:0007669"/>
    <property type="project" value="UniProtKB-KW"/>
</dbReference>
<dbReference type="Pfam" id="PF09415">
    <property type="entry name" value="CENP-X"/>
    <property type="match status" value="1"/>
</dbReference>
<keyword evidence="5" id="KW-0234">DNA repair</keyword>
<dbReference type="OrthoDB" id="2500381at2759"/>
<dbReference type="GO" id="GO:0003677">
    <property type="term" value="F:DNA binding"/>
    <property type="evidence" value="ECO:0007669"/>
    <property type="project" value="UniProtKB-KW"/>
</dbReference>